<keyword evidence="12" id="KW-1185">Reference proteome</keyword>
<keyword evidence="4 7" id="KW-0812">Transmembrane</keyword>
<gene>
    <name evidence="11" type="ORF">HOV93_36520</name>
</gene>
<evidence type="ECO:0000256" key="6">
    <source>
        <dbReference type="ARBA" id="ARBA00023136"/>
    </source>
</evidence>
<dbReference type="GO" id="GO:0005886">
    <property type="term" value="C:plasma membrane"/>
    <property type="evidence" value="ECO:0007669"/>
    <property type="project" value="UniProtKB-SubCell"/>
</dbReference>
<feature type="chain" id="PRO_5030617784" description="Mechanosensitive ion channel protein MscS" evidence="8">
    <location>
        <begin position="25"/>
        <end position="585"/>
    </location>
</feature>
<dbReference type="Gene3D" id="2.30.30.60">
    <property type="match status" value="1"/>
</dbReference>
<comment type="caution">
    <text evidence="11">The sequence shown here is derived from an EMBL/GenBank/DDBJ whole genome shotgun (WGS) entry which is preliminary data.</text>
</comment>
<dbReference type="InterPro" id="IPR010920">
    <property type="entry name" value="LSM_dom_sf"/>
</dbReference>
<dbReference type="SUPFAM" id="SSF82689">
    <property type="entry name" value="Mechanosensitive channel protein MscS (YggB), C-terminal domain"/>
    <property type="match status" value="1"/>
</dbReference>
<evidence type="ECO:0000256" key="3">
    <source>
        <dbReference type="ARBA" id="ARBA00022475"/>
    </source>
</evidence>
<dbReference type="Pfam" id="PF21082">
    <property type="entry name" value="MS_channel_3rd"/>
    <property type="match status" value="1"/>
</dbReference>
<dbReference type="PANTHER" id="PTHR30566">
    <property type="entry name" value="YNAI-RELATED MECHANOSENSITIVE ION CHANNEL"/>
    <property type="match status" value="1"/>
</dbReference>
<feature type="domain" description="Mechanosensitive ion channel MscS C-terminal" evidence="10">
    <location>
        <begin position="479"/>
        <end position="550"/>
    </location>
</feature>
<organism evidence="11 12">
    <name type="scientific">Bremerella alba</name>
    <dbReference type="NCBI Taxonomy" id="980252"/>
    <lineage>
        <taxon>Bacteria</taxon>
        <taxon>Pseudomonadati</taxon>
        <taxon>Planctomycetota</taxon>
        <taxon>Planctomycetia</taxon>
        <taxon>Pirellulales</taxon>
        <taxon>Pirellulaceae</taxon>
        <taxon>Bremerella</taxon>
    </lineage>
</organism>
<reference evidence="11 12" key="1">
    <citation type="submission" date="2020-05" db="EMBL/GenBank/DDBJ databases">
        <title>Bremerella alba sp. nov., a novel planctomycete isolated from the surface of the macroalga Fucus spiralis.</title>
        <authorList>
            <person name="Godinho O."/>
            <person name="Botelho R."/>
            <person name="Albuquerque L."/>
            <person name="Wiegand S."/>
            <person name="Da Costa M.S."/>
            <person name="Lobo-Da-Cunha A."/>
            <person name="Jogler C."/>
            <person name="Lage O.M."/>
        </authorList>
    </citation>
    <scope>NUCLEOTIDE SEQUENCE [LARGE SCALE GENOMIC DNA]</scope>
    <source>
        <strain evidence="11 12">FF15</strain>
    </source>
</reference>
<evidence type="ECO:0000256" key="4">
    <source>
        <dbReference type="ARBA" id="ARBA00022692"/>
    </source>
</evidence>
<evidence type="ECO:0000313" key="12">
    <source>
        <dbReference type="Proteomes" id="UP000551616"/>
    </source>
</evidence>
<feature type="transmembrane region" description="Helical" evidence="7">
    <location>
        <begin position="304"/>
        <end position="322"/>
    </location>
</feature>
<accession>A0A7V9A8J0</accession>
<proteinExistence type="inferred from homology"/>
<comment type="similarity">
    <text evidence="2">Belongs to the MscS (TC 1.A.23) family.</text>
</comment>
<sequence>MYLTIRAIVFGILLSFTWAVVATAQNGGDSKKNNQSNTTDQKSQPSTDAYYLVDSLNDGIPTSDSSPDLSTPLATVENFIFACREKDFARAAQSLNFKLIPQDQRDQAAYLAENFYYVLNQRLWVDIEDLPDRADGQVINRIGKQDPMAGKPRKSIRLGVINIDDWKEVRVRLQRVKVGDGVPIWLFSAQTVEKIPALYQEYGPSWVEEAMPAWAKTRLAGKVPIWEWFALFVFVAAGVCVGYVTQGVAGYAILHRQRKERLWIERLIDDLRVPVAVASAALTTYLLKQAFLSLTGPVNTVVDPVMLLVVVGAIAWAVLRGLDVATSFTMDRYVNTLKDDIEGAEQGLLTKISIARRLVALVAVFVVVGVVLIQLNIFDAVGYGLLASAGVTTVILGIAAQPILGNLLAGLQIAITQPVRIGDSVLFEGHWGHVEGIKFTYLTIRTWDKRRLIVPLQYLISKPVENWTKVNEDLTRPIKVYVDYTTDVQIIREKFQEMATQHELWDQDSEPIVQVTDCSDESMEVRALCHAKSPADAWNLHCEMREKLIAFVQDLESGKYLPRERIRMLSETAQGNGKQASHSDR</sequence>
<dbReference type="InterPro" id="IPR011066">
    <property type="entry name" value="MscS_channel_C_sf"/>
</dbReference>
<dbReference type="Gene3D" id="3.30.70.100">
    <property type="match status" value="1"/>
</dbReference>
<evidence type="ECO:0000259" key="9">
    <source>
        <dbReference type="Pfam" id="PF00924"/>
    </source>
</evidence>
<keyword evidence="8" id="KW-0732">Signal</keyword>
<feature type="transmembrane region" description="Helical" evidence="7">
    <location>
        <begin position="275"/>
        <end position="292"/>
    </location>
</feature>
<evidence type="ECO:0000313" key="11">
    <source>
        <dbReference type="EMBL" id="MBA2116462.1"/>
    </source>
</evidence>
<dbReference type="InterPro" id="IPR023408">
    <property type="entry name" value="MscS_beta-dom_sf"/>
</dbReference>
<dbReference type="AlphaFoldDB" id="A0A7V9A8J0"/>
<dbReference type="InterPro" id="IPR049278">
    <property type="entry name" value="MS_channel_C"/>
</dbReference>
<feature type="transmembrane region" description="Helical" evidence="7">
    <location>
        <begin position="358"/>
        <end position="377"/>
    </location>
</feature>
<feature type="domain" description="Mechanosensitive ion channel MscS" evidence="9">
    <location>
        <begin position="403"/>
        <end position="469"/>
    </location>
</feature>
<evidence type="ECO:0000256" key="8">
    <source>
        <dbReference type="SAM" id="SignalP"/>
    </source>
</evidence>
<protein>
    <recommendedName>
        <fullName evidence="13">Mechanosensitive ion channel protein MscS</fullName>
    </recommendedName>
</protein>
<evidence type="ECO:0008006" key="13">
    <source>
        <dbReference type="Google" id="ProtNLM"/>
    </source>
</evidence>
<dbReference type="Proteomes" id="UP000551616">
    <property type="component" value="Unassembled WGS sequence"/>
</dbReference>
<keyword evidence="6 7" id="KW-0472">Membrane</keyword>
<evidence type="ECO:0000256" key="7">
    <source>
        <dbReference type="SAM" id="Phobius"/>
    </source>
</evidence>
<dbReference type="SUPFAM" id="SSF50182">
    <property type="entry name" value="Sm-like ribonucleoproteins"/>
    <property type="match status" value="1"/>
</dbReference>
<evidence type="ECO:0000256" key="1">
    <source>
        <dbReference type="ARBA" id="ARBA00004651"/>
    </source>
</evidence>
<dbReference type="Pfam" id="PF00924">
    <property type="entry name" value="MS_channel_2nd"/>
    <property type="match status" value="1"/>
</dbReference>
<feature type="transmembrane region" description="Helical" evidence="7">
    <location>
        <begin position="383"/>
        <end position="404"/>
    </location>
</feature>
<dbReference type="GO" id="GO:0008381">
    <property type="term" value="F:mechanosensitive monoatomic ion channel activity"/>
    <property type="evidence" value="ECO:0007669"/>
    <property type="project" value="UniProtKB-ARBA"/>
</dbReference>
<dbReference type="InterPro" id="IPR006685">
    <property type="entry name" value="MscS_channel_2nd"/>
</dbReference>
<comment type="subcellular location">
    <subcellularLocation>
        <location evidence="1">Cell membrane</location>
        <topology evidence="1">Multi-pass membrane protein</topology>
    </subcellularLocation>
</comment>
<name>A0A7V9A8J0_9BACT</name>
<dbReference type="PANTHER" id="PTHR30566:SF25">
    <property type="entry name" value="INNER MEMBRANE PROTEIN"/>
    <property type="match status" value="1"/>
</dbReference>
<feature type="transmembrane region" description="Helical" evidence="7">
    <location>
        <begin position="228"/>
        <end position="254"/>
    </location>
</feature>
<dbReference type="EMBL" id="JABRWO010000010">
    <property type="protein sequence ID" value="MBA2116462.1"/>
    <property type="molecule type" value="Genomic_DNA"/>
</dbReference>
<evidence type="ECO:0000256" key="5">
    <source>
        <dbReference type="ARBA" id="ARBA00022989"/>
    </source>
</evidence>
<evidence type="ECO:0000259" key="10">
    <source>
        <dbReference type="Pfam" id="PF21082"/>
    </source>
</evidence>
<keyword evidence="3" id="KW-1003">Cell membrane</keyword>
<keyword evidence="5 7" id="KW-1133">Transmembrane helix</keyword>
<evidence type="ECO:0000256" key="2">
    <source>
        <dbReference type="ARBA" id="ARBA00008017"/>
    </source>
</evidence>
<dbReference type="Gene3D" id="1.10.287.1260">
    <property type="match status" value="1"/>
</dbReference>
<feature type="signal peptide" evidence="8">
    <location>
        <begin position="1"/>
        <end position="24"/>
    </location>
</feature>